<evidence type="ECO:0000313" key="2">
    <source>
        <dbReference type="EMBL" id="CAK9232471.1"/>
    </source>
</evidence>
<dbReference type="EMBL" id="OZ019899">
    <property type="protein sequence ID" value="CAK9232471.1"/>
    <property type="molecule type" value="Genomic_DNA"/>
</dbReference>
<feature type="region of interest" description="Disordered" evidence="1">
    <location>
        <begin position="1"/>
        <end position="20"/>
    </location>
</feature>
<accession>A0ABP0UY58</accession>
<dbReference type="Proteomes" id="UP001497512">
    <property type="component" value="Chromosome 7"/>
</dbReference>
<evidence type="ECO:0000313" key="3">
    <source>
        <dbReference type="Proteomes" id="UP001497512"/>
    </source>
</evidence>
<evidence type="ECO:0000256" key="1">
    <source>
        <dbReference type="SAM" id="MobiDB-lite"/>
    </source>
</evidence>
<proteinExistence type="predicted"/>
<name>A0ABP0UY58_9BRYO</name>
<reference evidence="2" key="1">
    <citation type="submission" date="2024-02" db="EMBL/GenBank/DDBJ databases">
        <authorList>
            <consortium name="ELIXIR-Norway"/>
            <consortium name="Elixir Norway"/>
        </authorList>
    </citation>
    <scope>NUCLEOTIDE SEQUENCE</scope>
</reference>
<gene>
    <name evidence="2" type="ORF">CSSPTR1EN2_LOCUS21274</name>
</gene>
<keyword evidence="3" id="KW-1185">Reference proteome</keyword>
<protein>
    <submittedName>
        <fullName evidence="2">Uncharacterized protein</fullName>
    </submittedName>
</protein>
<organism evidence="2 3">
    <name type="scientific">Sphagnum troendelagicum</name>
    <dbReference type="NCBI Taxonomy" id="128251"/>
    <lineage>
        <taxon>Eukaryota</taxon>
        <taxon>Viridiplantae</taxon>
        <taxon>Streptophyta</taxon>
        <taxon>Embryophyta</taxon>
        <taxon>Bryophyta</taxon>
        <taxon>Sphagnophytina</taxon>
        <taxon>Sphagnopsida</taxon>
        <taxon>Sphagnales</taxon>
        <taxon>Sphagnaceae</taxon>
        <taxon>Sphagnum</taxon>
    </lineage>
</organism>
<sequence>MDVEQDTPDAGANANVEEQRVEVSGAVAGEQEHPDLIVIQNIRQDLQVYVDVHVDHLADLMIVKADKSRVAERILMVGDHGRRLPEGQANRRVLQH</sequence>